<accession>A0A0A9BXE7</accession>
<proteinExistence type="predicted"/>
<dbReference type="EMBL" id="GBRH01229201">
    <property type="protein sequence ID" value="JAD68694.1"/>
    <property type="molecule type" value="Transcribed_RNA"/>
</dbReference>
<reference evidence="1" key="1">
    <citation type="submission" date="2014-09" db="EMBL/GenBank/DDBJ databases">
        <authorList>
            <person name="Magalhaes I.L.F."/>
            <person name="Oliveira U."/>
            <person name="Santos F.R."/>
            <person name="Vidigal T.H.D.A."/>
            <person name="Brescovit A.D."/>
            <person name="Santos A.J."/>
        </authorList>
    </citation>
    <scope>NUCLEOTIDE SEQUENCE</scope>
    <source>
        <tissue evidence="1">Shoot tissue taken approximately 20 cm above the soil surface</tissue>
    </source>
</reference>
<reference evidence="1" key="2">
    <citation type="journal article" date="2015" name="Data Brief">
        <title>Shoot transcriptome of the giant reed, Arundo donax.</title>
        <authorList>
            <person name="Barrero R.A."/>
            <person name="Guerrero F.D."/>
            <person name="Moolhuijzen P."/>
            <person name="Goolsby J.A."/>
            <person name="Tidwell J."/>
            <person name="Bellgard S.E."/>
            <person name="Bellgard M.I."/>
        </authorList>
    </citation>
    <scope>NUCLEOTIDE SEQUENCE</scope>
    <source>
        <tissue evidence="1">Shoot tissue taken approximately 20 cm above the soil surface</tissue>
    </source>
</reference>
<organism evidence="1">
    <name type="scientific">Arundo donax</name>
    <name type="common">Giant reed</name>
    <name type="synonym">Donax arundinaceus</name>
    <dbReference type="NCBI Taxonomy" id="35708"/>
    <lineage>
        <taxon>Eukaryota</taxon>
        <taxon>Viridiplantae</taxon>
        <taxon>Streptophyta</taxon>
        <taxon>Embryophyta</taxon>
        <taxon>Tracheophyta</taxon>
        <taxon>Spermatophyta</taxon>
        <taxon>Magnoliopsida</taxon>
        <taxon>Liliopsida</taxon>
        <taxon>Poales</taxon>
        <taxon>Poaceae</taxon>
        <taxon>PACMAD clade</taxon>
        <taxon>Arundinoideae</taxon>
        <taxon>Arundineae</taxon>
        <taxon>Arundo</taxon>
    </lineage>
</organism>
<dbReference type="AlphaFoldDB" id="A0A0A9BXE7"/>
<protein>
    <submittedName>
        <fullName evidence="1">Uncharacterized protein</fullName>
    </submittedName>
</protein>
<sequence length="28" mass="3363">MPFHVLFFGSQSMYLSKCGLYLLSWFME</sequence>
<name>A0A0A9BXE7_ARUDO</name>
<evidence type="ECO:0000313" key="1">
    <source>
        <dbReference type="EMBL" id="JAD68694.1"/>
    </source>
</evidence>